<evidence type="ECO:0000259" key="1">
    <source>
        <dbReference type="Pfam" id="PF12680"/>
    </source>
</evidence>
<sequence length="116" mass="13020">MGGYQSFAGGDMEGLGKIYHKDALIRVNGNHELSGEYRGFDDFLANFLAQIPIRFPNFNLDILNVTAEDDRVHVRVHLTADNLDAESMHCFVVKEGLETEFDIFDDSQKVAAALNR</sequence>
<dbReference type="Pfam" id="PF12680">
    <property type="entry name" value="SnoaL_2"/>
    <property type="match status" value="1"/>
</dbReference>
<dbReference type="Gene3D" id="3.10.450.50">
    <property type="match status" value="1"/>
</dbReference>
<proteinExistence type="predicted"/>
<dbReference type="InterPro" id="IPR032710">
    <property type="entry name" value="NTF2-like_dom_sf"/>
</dbReference>
<dbReference type="AlphaFoldDB" id="A0A381SDX5"/>
<dbReference type="InterPro" id="IPR037401">
    <property type="entry name" value="SnoaL-like"/>
</dbReference>
<feature type="domain" description="SnoaL-like" evidence="1">
    <location>
        <begin position="4"/>
        <end position="97"/>
    </location>
</feature>
<reference evidence="2" key="1">
    <citation type="submission" date="2018-05" db="EMBL/GenBank/DDBJ databases">
        <authorList>
            <person name="Lanie J.A."/>
            <person name="Ng W.-L."/>
            <person name="Kazmierczak K.M."/>
            <person name="Andrzejewski T.M."/>
            <person name="Davidsen T.M."/>
            <person name="Wayne K.J."/>
            <person name="Tettelin H."/>
            <person name="Glass J.I."/>
            <person name="Rusch D."/>
            <person name="Podicherti R."/>
            <person name="Tsui H.-C.T."/>
            <person name="Winkler M.E."/>
        </authorList>
    </citation>
    <scope>NUCLEOTIDE SEQUENCE</scope>
</reference>
<protein>
    <recommendedName>
        <fullName evidence="1">SnoaL-like domain-containing protein</fullName>
    </recommendedName>
</protein>
<accession>A0A381SDX5</accession>
<dbReference type="SUPFAM" id="SSF54427">
    <property type="entry name" value="NTF2-like"/>
    <property type="match status" value="1"/>
</dbReference>
<evidence type="ECO:0000313" key="2">
    <source>
        <dbReference type="EMBL" id="SVA01694.1"/>
    </source>
</evidence>
<name>A0A381SDX5_9ZZZZ</name>
<dbReference type="EMBL" id="UINC01002930">
    <property type="protein sequence ID" value="SVA01694.1"/>
    <property type="molecule type" value="Genomic_DNA"/>
</dbReference>
<organism evidence="2">
    <name type="scientific">marine metagenome</name>
    <dbReference type="NCBI Taxonomy" id="408172"/>
    <lineage>
        <taxon>unclassified sequences</taxon>
        <taxon>metagenomes</taxon>
        <taxon>ecological metagenomes</taxon>
    </lineage>
</organism>
<gene>
    <name evidence="2" type="ORF">METZ01_LOCUS54548</name>
</gene>